<evidence type="ECO:0000313" key="2">
    <source>
        <dbReference type="Proteomes" id="UP000034852"/>
    </source>
</evidence>
<evidence type="ECO:0008006" key="3">
    <source>
        <dbReference type="Google" id="ProtNLM"/>
    </source>
</evidence>
<reference evidence="1" key="1">
    <citation type="journal article" date="2015" name="Nature">
        <title>rRNA introns, odd ribosomes, and small enigmatic genomes across a large radiation of phyla.</title>
        <authorList>
            <person name="Brown C.T."/>
            <person name="Hug L.A."/>
            <person name="Thomas B.C."/>
            <person name="Sharon I."/>
            <person name="Castelle C.J."/>
            <person name="Singh A."/>
            <person name="Wilkins M.J."/>
            <person name="Williams K.H."/>
            <person name="Banfield J.F."/>
        </authorList>
    </citation>
    <scope>NUCLEOTIDE SEQUENCE [LARGE SCALE GENOMIC DNA]</scope>
</reference>
<name>A0A0G0H238_9BACT</name>
<protein>
    <recommendedName>
        <fullName evidence="3">Toxin-antitoxin system, toxin component, RelE family</fullName>
    </recommendedName>
</protein>
<dbReference type="Proteomes" id="UP000034852">
    <property type="component" value="Unassembled WGS sequence"/>
</dbReference>
<organism evidence="1 2">
    <name type="scientific">candidate division WS6 bacterium GW2011_GWA2_37_6</name>
    <dbReference type="NCBI Taxonomy" id="1619087"/>
    <lineage>
        <taxon>Bacteria</taxon>
        <taxon>Candidatus Dojkabacteria</taxon>
    </lineage>
</organism>
<proteinExistence type="predicted"/>
<dbReference type="InterPro" id="IPR009241">
    <property type="entry name" value="HigB-like"/>
</dbReference>
<comment type="caution">
    <text evidence="1">The sequence shown here is derived from an EMBL/GenBank/DDBJ whole genome shotgun (WGS) entry which is preliminary data.</text>
</comment>
<dbReference type="Pfam" id="PF05973">
    <property type="entry name" value="Gp49"/>
    <property type="match status" value="1"/>
</dbReference>
<evidence type="ECO:0000313" key="1">
    <source>
        <dbReference type="EMBL" id="KKQ36212.1"/>
    </source>
</evidence>
<accession>A0A0G0H238</accession>
<dbReference type="AlphaFoldDB" id="A0A0G0H238"/>
<sequence>MRRRIIEFDFRAKREFNKLDLEVRHKLNKIIGTYARGENLTRDKFKELVSLGLFEFRVKHDNKIYRALAGKVGSTYIIVLVFNKKSQKIPIRYLRTAMKRLNQYYD</sequence>
<gene>
    <name evidence="1" type="ORF">US52_C0005G0002</name>
</gene>
<dbReference type="EMBL" id="LBTH01000005">
    <property type="protein sequence ID" value="KKQ36212.1"/>
    <property type="molecule type" value="Genomic_DNA"/>
</dbReference>